<protein>
    <submittedName>
        <fullName evidence="2">Transposase</fullName>
    </submittedName>
</protein>
<keyword evidence="3" id="KW-1185">Reference proteome</keyword>
<sequence>MNYQTLSKKYRESRVKGFIGGIEKDIALIKNAISLPNSSGFVEGNNNKFKLIKRILYGRSNFVDLFRKCY</sequence>
<dbReference type="KEGG" id="ehn:H9Q80_16915"/>
<reference evidence="2 3" key="1">
    <citation type="submission" date="2020-08" db="EMBL/GenBank/DDBJ databases">
        <authorList>
            <person name="Liu C."/>
            <person name="Sun Q."/>
        </authorList>
    </citation>
    <scope>NUCLEOTIDE SEQUENCE [LARGE SCALE GENOMIC DNA]</scope>
    <source>
        <strain evidence="2 3">NSJ-61</strain>
    </source>
</reference>
<evidence type="ECO:0000313" key="2">
    <source>
        <dbReference type="EMBL" id="QNM11905.1"/>
    </source>
</evidence>
<dbReference type="RefSeq" id="WP_158552375.1">
    <property type="nucleotide sequence ID" value="NZ_CP060636.1"/>
</dbReference>
<organism evidence="2 3">
    <name type="scientific">[Eubacterium] hominis</name>
    <dbReference type="NCBI Taxonomy" id="2764325"/>
    <lineage>
        <taxon>Bacteria</taxon>
        <taxon>Bacillati</taxon>
        <taxon>Bacillota</taxon>
        <taxon>Erysipelotrichia</taxon>
        <taxon>Erysipelotrichales</taxon>
        <taxon>Erysipelotrichaceae</taxon>
        <taxon>Amedibacillus</taxon>
    </lineage>
</organism>
<accession>A0A7G9GM73</accession>
<gene>
    <name evidence="2" type="ORF">H9Q80_16915</name>
</gene>
<feature type="domain" description="Transposase IS204/IS1001/IS1096/IS1165 DDE" evidence="1">
    <location>
        <begin position="14"/>
        <end position="63"/>
    </location>
</feature>
<dbReference type="EMBL" id="CP060636">
    <property type="protein sequence ID" value="QNM11905.1"/>
    <property type="molecule type" value="Genomic_DNA"/>
</dbReference>
<evidence type="ECO:0000313" key="3">
    <source>
        <dbReference type="Proteomes" id="UP000515856"/>
    </source>
</evidence>
<proteinExistence type="predicted"/>
<dbReference type="InterPro" id="IPR002560">
    <property type="entry name" value="Transposase_DDE"/>
</dbReference>
<dbReference type="Pfam" id="PF01610">
    <property type="entry name" value="DDE_Tnp_ISL3"/>
    <property type="match status" value="1"/>
</dbReference>
<name>A0A7G9GM73_9FIRM</name>
<evidence type="ECO:0000259" key="1">
    <source>
        <dbReference type="Pfam" id="PF01610"/>
    </source>
</evidence>
<dbReference type="Proteomes" id="UP000515856">
    <property type="component" value="Chromosome"/>
</dbReference>
<dbReference type="AlphaFoldDB" id="A0A7G9GM73"/>